<gene>
    <name evidence="2" type="ORF">VC83_08505</name>
</gene>
<dbReference type="GeneID" id="36291545"/>
<dbReference type="Proteomes" id="UP000077154">
    <property type="component" value="Unassembled WGS sequence"/>
</dbReference>
<name>A0A176ZZ45_9PEZI</name>
<protein>
    <submittedName>
        <fullName evidence="2">Uncharacterized protein</fullName>
    </submittedName>
</protein>
<reference evidence="2" key="1">
    <citation type="submission" date="2016-03" db="EMBL/GenBank/DDBJ databases">
        <title>Updated assembly of Pseudogymnoascus destructans, the fungus causing white-nose syndrome of bats.</title>
        <authorList>
            <person name="Palmer J.M."/>
            <person name="Drees K.P."/>
            <person name="Foster J.T."/>
            <person name="Lindner D.L."/>
        </authorList>
    </citation>
    <scope>NUCLEOTIDE SEQUENCE [LARGE SCALE GENOMIC DNA]</scope>
    <source>
        <strain evidence="2">20631-21</strain>
    </source>
</reference>
<dbReference type="RefSeq" id="XP_024320459.1">
    <property type="nucleotide sequence ID" value="XM_024472054.1"/>
</dbReference>
<feature type="compositionally biased region" description="Polar residues" evidence="1">
    <location>
        <begin position="35"/>
        <end position="48"/>
    </location>
</feature>
<proteinExistence type="predicted"/>
<dbReference type="EMBL" id="KV441411">
    <property type="protein sequence ID" value="OAF55158.1"/>
    <property type="molecule type" value="Genomic_DNA"/>
</dbReference>
<feature type="region of interest" description="Disordered" evidence="1">
    <location>
        <begin position="1"/>
        <end position="54"/>
    </location>
</feature>
<dbReference type="AlphaFoldDB" id="A0A176ZZ45"/>
<sequence>MSPSGTFTHNDKIIRMPGGYWVERQKEKAGEPKKPSSSGQPRTTQDNPRQPKWREAEEIVEEVEGIVEEVEGIVEEVEGIVEEVEGIVEEVPAGSLSVPAGFDTGGRWRALAGAGCF</sequence>
<feature type="compositionally biased region" description="Basic and acidic residues" evidence="1">
    <location>
        <begin position="23"/>
        <end position="34"/>
    </location>
</feature>
<accession>A0A176ZZ45</accession>
<organism evidence="2">
    <name type="scientific">Pseudogymnoascus destructans</name>
    <dbReference type="NCBI Taxonomy" id="655981"/>
    <lineage>
        <taxon>Eukaryota</taxon>
        <taxon>Fungi</taxon>
        <taxon>Dikarya</taxon>
        <taxon>Ascomycota</taxon>
        <taxon>Pezizomycotina</taxon>
        <taxon>Leotiomycetes</taxon>
        <taxon>Thelebolales</taxon>
        <taxon>Thelebolaceae</taxon>
        <taxon>Pseudogymnoascus</taxon>
    </lineage>
</organism>
<evidence type="ECO:0000313" key="2">
    <source>
        <dbReference type="EMBL" id="OAF55158.1"/>
    </source>
</evidence>
<evidence type="ECO:0000256" key="1">
    <source>
        <dbReference type="SAM" id="MobiDB-lite"/>
    </source>
</evidence>